<dbReference type="PANTHER" id="PTHR43877:SF2">
    <property type="entry name" value="AMINOALKYLPHOSPHONATE N-ACETYLTRANSFERASE-RELATED"/>
    <property type="match status" value="1"/>
</dbReference>
<dbReference type="CDD" id="cd04301">
    <property type="entry name" value="NAT_SF"/>
    <property type="match status" value="1"/>
</dbReference>
<dbReference type="Proteomes" id="UP000198583">
    <property type="component" value="Unassembled WGS sequence"/>
</dbReference>
<keyword evidence="4" id="KW-0689">Ribosomal protein</keyword>
<gene>
    <name evidence="4" type="ORF">SAMN04488564_109174</name>
</gene>
<dbReference type="GO" id="GO:0005840">
    <property type="term" value="C:ribosome"/>
    <property type="evidence" value="ECO:0007669"/>
    <property type="project" value="UniProtKB-KW"/>
</dbReference>
<name>A0A1I6F810_9PSEU</name>
<keyword evidence="2" id="KW-0012">Acyltransferase</keyword>
<dbReference type="Pfam" id="PF00583">
    <property type="entry name" value="Acetyltransf_1"/>
    <property type="match status" value="1"/>
</dbReference>
<dbReference type="Gene3D" id="3.40.630.30">
    <property type="match status" value="1"/>
</dbReference>
<keyword evidence="5" id="KW-1185">Reference proteome</keyword>
<dbReference type="InterPro" id="IPR050832">
    <property type="entry name" value="Bact_Acetyltransf"/>
</dbReference>
<dbReference type="PANTHER" id="PTHR43877">
    <property type="entry name" value="AMINOALKYLPHOSPHONATE N-ACETYLTRANSFERASE-RELATED-RELATED"/>
    <property type="match status" value="1"/>
</dbReference>
<dbReference type="EMBL" id="FOYL01000009">
    <property type="protein sequence ID" value="SFR26002.1"/>
    <property type="molecule type" value="Genomic_DNA"/>
</dbReference>
<feature type="domain" description="N-acetyltransferase" evidence="3">
    <location>
        <begin position="31"/>
        <end position="170"/>
    </location>
</feature>
<organism evidence="4 5">
    <name type="scientific">Lentzea waywayandensis</name>
    <dbReference type="NCBI Taxonomy" id="84724"/>
    <lineage>
        <taxon>Bacteria</taxon>
        <taxon>Bacillati</taxon>
        <taxon>Actinomycetota</taxon>
        <taxon>Actinomycetes</taxon>
        <taxon>Pseudonocardiales</taxon>
        <taxon>Pseudonocardiaceae</taxon>
        <taxon>Lentzea</taxon>
    </lineage>
</organism>
<evidence type="ECO:0000313" key="5">
    <source>
        <dbReference type="Proteomes" id="UP000198583"/>
    </source>
</evidence>
<dbReference type="SUPFAM" id="SSF55729">
    <property type="entry name" value="Acyl-CoA N-acyltransferases (Nat)"/>
    <property type="match status" value="1"/>
</dbReference>
<reference evidence="5" key="1">
    <citation type="submission" date="2016-10" db="EMBL/GenBank/DDBJ databases">
        <authorList>
            <person name="Varghese N."/>
            <person name="Submissions S."/>
        </authorList>
    </citation>
    <scope>NUCLEOTIDE SEQUENCE [LARGE SCALE GENOMIC DNA]</scope>
    <source>
        <strain evidence="5">DSM 44232</strain>
    </source>
</reference>
<sequence length="170" mass="18805">MPEWPLGLRPDWVFWDATYGTNISTVTTFTHTIAELDGAETALAFDAMRELRPHLTDVDEFVELVRGQRREGYRIAASSDANGQVVAVAGFRHMTNLYAGSHLYIDDLSTLPSARGQGHASALLRWVDDEARRLGCAGVHLDSGTPRHNAHRLYLASGFVIPAFHFAKSL</sequence>
<dbReference type="AlphaFoldDB" id="A0A1I6F810"/>
<proteinExistence type="predicted"/>
<dbReference type="InterPro" id="IPR016181">
    <property type="entry name" value="Acyl_CoA_acyltransferase"/>
</dbReference>
<keyword evidence="1" id="KW-0808">Transferase</keyword>
<dbReference type="PROSITE" id="PS51186">
    <property type="entry name" value="GNAT"/>
    <property type="match status" value="1"/>
</dbReference>
<protein>
    <submittedName>
        <fullName evidence="4">Ribosomal protein S18 acetylase RimI</fullName>
    </submittedName>
</protein>
<accession>A0A1I6F810</accession>
<evidence type="ECO:0000256" key="1">
    <source>
        <dbReference type="ARBA" id="ARBA00022679"/>
    </source>
</evidence>
<dbReference type="InterPro" id="IPR000182">
    <property type="entry name" value="GNAT_dom"/>
</dbReference>
<evidence type="ECO:0000313" key="4">
    <source>
        <dbReference type="EMBL" id="SFR26002.1"/>
    </source>
</evidence>
<dbReference type="STRING" id="84724.SAMN04488564_109174"/>
<evidence type="ECO:0000259" key="3">
    <source>
        <dbReference type="PROSITE" id="PS51186"/>
    </source>
</evidence>
<keyword evidence="4" id="KW-0687">Ribonucleoprotein</keyword>
<evidence type="ECO:0000256" key="2">
    <source>
        <dbReference type="ARBA" id="ARBA00023315"/>
    </source>
</evidence>
<dbReference type="GO" id="GO:0016747">
    <property type="term" value="F:acyltransferase activity, transferring groups other than amino-acyl groups"/>
    <property type="evidence" value="ECO:0007669"/>
    <property type="project" value="InterPro"/>
</dbReference>